<organism evidence="2 3">
    <name type="scientific">Noviluteimonas gilva</name>
    <dbReference type="NCBI Taxonomy" id="2682097"/>
    <lineage>
        <taxon>Bacteria</taxon>
        <taxon>Pseudomonadati</taxon>
        <taxon>Pseudomonadota</taxon>
        <taxon>Gammaproteobacteria</taxon>
        <taxon>Lysobacterales</taxon>
        <taxon>Lysobacteraceae</taxon>
        <taxon>Noviluteimonas</taxon>
    </lineage>
</organism>
<evidence type="ECO:0000313" key="3">
    <source>
        <dbReference type="Proteomes" id="UP000479692"/>
    </source>
</evidence>
<accession>A0A7C9HM90</accession>
<reference evidence="2 3" key="1">
    <citation type="submission" date="2019-12" db="EMBL/GenBank/DDBJ databases">
        <authorList>
            <person name="Xu J."/>
        </authorList>
    </citation>
    <scope>NUCLEOTIDE SEQUENCE [LARGE SCALE GENOMIC DNA]</scope>
    <source>
        <strain evidence="2 3">HX-5-24</strain>
    </source>
</reference>
<keyword evidence="1" id="KW-0472">Membrane</keyword>
<dbReference type="AlphaFoldDB" id="A0A7C9HM90"/>
<feature type="transmembrane region" description="Helical" evidence="1">
    <location>
        <begin position="21"/>
        <end position="39"/>
    </location>
</feature>
<keyword evidence="3" id="KW-1185">Reference proteome</keyword>
<feature type="transmembrane region" description="Helical" evidence="1">
    <location>
        <begin position="113"/>
        <end position="134"/>
    </location>
</feature>
<dbReference type="EMBL" id="WOXT01000002">
    <property type="protein sequence ID" value="MUV14156.1"/>
    <property type="molecule type" value="Genomic_DNA"/>
</dbReference>
<keyword evidence="1" id="KW-0812">Transmembrane</keyword>
<dbReference type="RefSeq" id="WP_156641473.1">
    <property type="nucleotide sequence ID" value="NZ_WOXT01000002.1"/>
</dbReference>
<dbReference type="Proteomes" id="UP000479692">
    <property type="component" value="Unassembled WGS sequence"/>
</dbReference>
<name>A0A7C9HM90_9GAMM</name>
<feature type="transmembrane region" description="Helical" evidence="1">
    <location>
        <begin position="51"/>
        <end position="73"/>
    </location>
</feature>
<comment type="caution">
    <text evidence="2">The sequence shown here is derived from an EMBL/GenBank/DDBJ whole genome shotgun (WGS) entry which is preliminary data.</text>
</comment>
<gene>
    <name evidence="2" type="ORF">GN331_08015</name>
</gene>
<protein>
    <submittedName>
        <fullName evidence="2">Uncharacterized protein</fullName>
    </submittedName>
</protein>
<proteinExistence type="predicted"/>
<evidence type="ECO:0000256" key="1">
    <source>
        <dbReference type="SAM" id="Phobius"/>
    </source>
</evidence>
<sequence>MSRLDKPQWHGAQLNEMQGPSSLGMAVSGGAVAFSASIINPNVYVGFWTSLAFQVHVGFQFLSVAFGIVFFLCRLRNNDVISLIDQARREGLPAADLDRLETQSRRFSDISRYTIYAQILLLCVGAVSFLWLMLLHFHRALYP</sequence>
<evidence type="ECO:0000313" key="2">
    <source>
        <dbReference type="EMBL" id="MUV14156.1"/>
    </source>
</evidence>
<keyword evidence="1" id="KW-1133">Transmembrane helix</keyword>